<dbReference type="Proteomes" id="UP000005324">
    <property type="component" value="Unassembled WGS sequence"/>
</dbReference>
<comment type="cofactor">
    <cofactor evidence="3">
        <name>Co(2+)</name>
        <dbReference type="ChEBI" id="CHEBI:48828"/>
    </cofactor>
</comment>
<evidence type="ECO:0000259" key="8">
    <source>
        <dbReference type="SMART" id="SM00471"/>
    </source>
</evidence>
<evidence type="ECO:0000256" key="1">
    <source>
        <dbReference type="ARBA" id="ARBA00001638"/>
    </source>
</evidence>
<comment type="subunit">
    <text evidence="4">Homodimer.</text>
</comment>
<dbReference type="InterPro" id="IPR039356">
    <property type="entry name" value="YfbR/HDDC2"/>
</dbReference>
<comment type="cofactor">
    <cofactor evidence="2">
        <name>Mn(2+)</name>
        <dbReference type="ChEBI" id="CHEBI:29035"/>
    </cofactor>
</comment>
<evidence type="ECO:0000256" key="6">
    <source>
        <dbReference type="ARBA" id="ARBA00022723"/>
    </source>
</evidence>
<dbReference type="Gene3D" id="1.10.3210.10">
    <property type="entry name" value="Hypothetical protein af1432"/>
    <property type="match status" value="1"/>
</dbReference>
<dbReference type="Pfam" id="PF13023">
    <property type="entry name" value="HD_3"/>
    <property type="match status" value="1"/>
</dbReference>
<dbReference type="GO" id="GO:0002953">
    <property type="term" value="F:5'-deoxynucleotidase activity"/>
    <property type="evidence" value="ECO:0007669"/>
    <property type="project" value="UniProtKB-EC"/>
</dbReference>
<name>D5RJR1_9PROT</name>
<keyword evidence="6" id="KW-0479">Metal-binding</keyword>
<dbReference type="CDD" id="cd00077">
    <property type="entry name" value="HDc"/>
    <property type="match status" value="1"/>
</dbReference>
<keyword evidence="7" id="KW-0378">Hydrolase</keyword>
<dbReference type="RefSeq" id="WP_007005170.1">
    <property type="nucleotide sequence ID" value="NZ_GG770781.1"/>
</dbReference>
<comment type="caution">
    <text evidence="9">The sequence shown here is derived from an EMBL/GenBank/DDBJ whole genome shotgun (WGS) entry which is preliminary data.</text>
</comment>
<dbReference type="SUPFAM" id="SSF109604">
    <property type="entry name" value="HD-domain/PDEase-like"/>
    <property type="match status" value="1"/>
</dbReference>
<proteinExistence type="predicted"/>
<evidence type="ECO:0000256" key="2">
    <source>
        <dbReference type="ARBA" id="ARBA00001936"/>
    </source>
</evidence>
<dbReference type="AlphaFoldDB" id="D5RJR1"/>
<evidence type="ECO:0000313" key="10">
    <source>
        <dbReference type="Proteomes" id="UP000005324"/>
    </source>
</evidence>
<reference evidence="9 10" key="1">
    <citation type="submission" date="2010-04" db="EMBL/GenBank/DDBJ databases">
        <authorList>
            <person name="Qin X."/>
            <person name="Bachman B."/>
            <person name="Battles P."/>
            <person name="Bell A."/>
            <person name="Bess C."/>
            <person name="Bickham C."/>
            <person name="Chaboub L."/>
            <person name="Chen D."/>
            <person name="Coyle M."/>
            <person name="Deiros D.R."/>
            <person name="Dinh H."/>
            <person name="Forbes L."/>
            <person name="Fowler G."/>
            <person name="Francisco L."/>
            <person name="Fu Q."/>
            <person name="Gubbala S."/>
            <person name="Hale W."/>
            <person name="Han Y."/>
            <person name="Hemphill L."/>
            <person name="Highlander S.K."/>
            <person name="Hirani K."/>
            <person name="Hogues M."/>
            <person name="Jackson L."/>
            <person name="Jakkamsetti A."/>
            <person name="Javaid M."/>
            <person name="Jiang H."/>
            <person name="Korchina V."/>
            <person name="Kovar C."/>
            <person name="Lara F."/>
            <person name="Lee S."/>
            <person name="Mata R."/>
            <person name="Mathew T."/>
            <person name="Moen C."/>
            <person name="Morales K."/>
            <person name="Munidasa M."/>
            <person name="Nazareth L."/>
            <person name="Ngo R."/>
            <person name="Nguyen L."/>
            <person name="Okwuonu G."/>
            <person name="Ongeri F."/>
            <person name="Patil S."/>
            <person name="Petrosino J."/>
            <person name="Pham C."/>
            <person name="Pham P."/>
            <person name="Pu L.-L."/>
            <person name="Puazo M."/>
            <person name="Raj R."/>
            <person name="Reid J."/>
            <person name="Rouhana J."/>
            <person name="Saada N."/>
            <person name="Shang Y."/>
            <person name="Simmons D."/>
            <person name="Thornton R."/>
            <person name="Warren J."/>
            <person name="Weissenberger G."/>
            <person name="Zhang J."/>
            <person name="Zhang L."/>
            <person name="Zhou C."/>
            <person name="Zhu D."/>
            <person name="Muzny D."/>
            <person name="Worley K."/>
            <person name="Gibbs R."/>
        </authorList>
    </citation>
    <scope>NUCLEOTIDE SEQUENCE [LARGE SCALE GENOMIC DNA]</scope>
    <source>
        <strain evidence="9 10">ATCC 49957</strain>
    </source>
</reference>
<organism evidence="9 10">
    <name type="scientific">Pseudoroseomonas cervicalis ATCC 49957</name>
    <dbReference type="NCBI Taxonomy" id="525371"/>
    <lineage>
        <taxon>Bacteria</taxon>
        <taxon>Pseudomonadati</taxon>
        <taxon>Pseudomonadota</taxon>
        <taxon>Alphaproteobacteria</taxon>
        <taxon>Acetobacterales</taxon>
        <taxon>Roseomonadaceae</taxon>
        <taxon>Roseomonas</taxon>
    </lineage>
</organism>
<keyword evidence="10" id="KW-1185">Reference proteome</keyword>
<dbReference type="InterPro" id="IPR003607">
    <property type="entry name" value="HD/PDEase_dom"/>
</dbReference>
<sequence>MDDREIEGVLDFLRGAERLKETLRSAHGTRGRQESTAEHSWRLALMAMVLARGLAPVDLLRVLKLCLVHDLGEALHGDIPAPQQRPGGKAEAERRDLATLAAPLPPAERAEILALWEEYEAGTTREAMLVKGLDKLETLLQHSQGLNPPGFDYGFNLGYGRDRTGADPLLARLRALLDAATRARMAEPPPLASPPA</sequence>
<dbReference type="EC" id="3.1.3.89" evidence="5"/>
<dbReference type="InterPro" id="IPR006674">
    <property type="entry name" value="HD_domain"/>
</dbReference>
<dbReference type="GO" id="GO:0005737">
    <property type="term" value="C:cytoplasm"/>
    <property type="evidence" value="ECO:0007669"/>
    <property type="project" value="TreeGrafter"/>
</dbReference>
<evidence type="ECO:0000313" key="9">
    <source>
        <dbReference type="EMBL" id="EFH12464.1"/>
    </source>
</evidence>
<dbReference type="SMART" id="SM00471">
    <property type="entry name" value="HDc"/>
    <property type="match status" value="1"/>
</dbReference>
<dbReference type="PANTHER" id="PTHR11845:SF13">
    <property type="entry name" value="5'-DEOXYNUCLEOTIDASE HDDC2"/>
    <property type="match status" value="1"/>
</dbReference>
<dbReference type="EMBL" id="ADVL01000217">
    <property type="protein sequence ID" value="EFH12464.1"/>
    <property type="molecule type" value="Genomic_DNA"/>
</dbReference>
<comment type="catalytic activity">
    <reaction evidence="1">
        <text>a 2'-deoxyribonucleoside 5'-phosphate + H2O = a 2'-deoxyribonucleoside + phosphate</text>
        <dbReference type="Rhea" id="RHEA:36167"/>
        <dbReference type="ChEBI" id="CHEBI:15377"/>
        <dbReference type="ChEBI" id="CHEBI:18274"/>
        <dbReference type="ChEBI" id="CHEBI:43474"/>
        <dbReference type="ChEBI" id="CHEBI:65317"/>
        <dbReference type="EC" id="3.1.3.89"/>
    </reaction>
</comment>
<accession>D5RJR1</accession>
<evidence type="ECO:0000256" key="7">
    <source>
        <dbReference type="ARBA" id="ARBA00022801"/>
    </source>
</evidence>
<dbReference type="GO" id="GO:0046872">
    <property type="term" value="F:metal ion binding"/>
    <property type="evidence" value="ECO:0007669"/>
    <property type="project" value="UniProtKB-KW"/>
</dbReference>
<evidence type="ECO:0000256" key="4">
    <source>
        <dbReference type="ARBA" id="ARBA00011738"/>
    </source>
</evidence>
<protein>
    <recommendedName>
        <fullName evidence="5">5'-deoxynucleotidase</fullName>
        <ecNumber evidence="5">3.1.3.89</ecNumber>
    </recommendedName>
</protein>
<dbReference type="HOGENOM" id="CLU_039453_5_0_5"/>
<dbReference type="OrthoDB" id="9796032at2"/>
<evidence type="ECO:0000256" key="5">
    <source>
        <dbReference type="ARBA" id="ARBA00012964"/>
    </source>
</evidence>
<gene>
    <name evidence="9" type="ORF">HMPREF0731_1321</name>
</gene>
<evidence type="ECO:0000256" key="3">
    <source>
        <dbReference type="ARBA" id="ARBA00001941"/>
    </source>
</evidence>
<feature type="domain" description="HD/PDEase" evidence="8">
    <location>
        <begin position="32"/>
        <end position="148"/>
    </location>
</feature>
<dbReference type="PANTHER" id="PTHR11845">
    <property type="entry name" value="5'-DEOXYNUCLEOTIDASE HDDC2"/>
    <property type="match status" value="1"/>
</dbReference>